<dbReference type="VEuPathDB" id="FungiDB:BO83DRAFT_219960"/>
<organism evidence="3 4">
    <name type="scientific">Aspergillus eucalypticola (strain CBS 122712 / IBT 29274)</name>
    <dbReference type="NCBI Taxonomy" id="1448314"/>
    <lineage>
        <taxon>Eukaryota</taxon>
        <taxon>Fungi</taxon>
        <taxon>Dikarya</taxon>
        <taxon>Ascomycota</taxon>
        <taxon>Pezizomycotina</taxon>
        <taxon>Eurotiomycetes</taxon>
        <taxon>Eurotiomycetidae</taxon>
        <taxon>Eurotiales</taxon>
        <taxon>Aspergillaceae</taxon>
        <taxon>Aspergillus</taxon>
        <taxon>Aspergillus subgen. Circumdati</taxon>
    </lineage>
</organism>
<feature type="transmembrane region" description="Helical" evidence="2">
    <location>
        <begin position="173"/>
        <end position="192"/>
    </location>
</feature>
<sequence>MNHTSENIHELRESSPRLSIDPTESRASSDRLNSDVRTAYSRTASARGSTSLINKPHKRRFDFSGSWLWEIICAAFAVIGIASLVGFLIRIHGTRYADWQYTAAPNTVISIIMTITEAALLVPITACLGQLKWNLYRRPASLEYMQAIDEASRGSFGSFQILYRAILGSKTGILTFYGAFLTVIALAVDPFAQQILTFPLRPTQSSNDTAFIQYAHNYSSGIQEYIGSDNVTSFGLSSLLPRAILSGLSLSNTSLQPECSSGSCSYPKFVSLGVCGQCEKVTEQTTHDCQGAVLKIEGSSLTLSDPGLNCTYTAPYGFNVTLNTNNFFSHPEDGMISQSGSTYFFDMGYWSSIPRQSGKIFDIESPIVSFITISLNGSIIYTANNLTASPKLSFTECAFYWCEKEYAPTNYSGYAAGIPILQTQQLLSRTGGPLTPLSKSLSNDTSYYVPDVILEDLPIALESVFNGTSYSKGFLGENAQSGLTITSLLQLSNITEVVDSISTKLTDTIRDSNHRIRGTAFRDEAFIDVRWPWIILPLCVVLGSASLLLATAVATRKENTVVCKTSVLPLLMSDLDIASEYKFNSLRNVDEVKRISKKIVVILEQDDGLRLSEI</sequence>
<dbReference type="Proteomes" id="UP000246171">
    <property type="component" value="Unassembled WGS sequence"/>
</dbReference>
<dbReference type="PANTHER" id="PTHR35394:SF5">
    <property type="entry name" value="DUF3176 DOMAIN-CONTAINING PROTEIN"/>
    <property type="match status" value="1"/>
</dbReference>
<proteinExistence type="predicted"/>
<dbReference type="OrthoDB" id="5376804at2759"/>
<dbReference type="AlphaFoldDB" id="A0A317UHW8"/>
<protein>
    <submittedName>
        <fullName evidence="3">Uncharacterized protein</fullName>
    </submittedName>
</protein>
<dbReference type="GeneID" id="37048768"/>
<evidence type="ECO:0000313" key="3">
    <source>
        <dbReference type="EMBL" id="PWY61674.1"/>
    </source>
</evidence>
<keyword evidence="2" id="KW-0812">Transmembrane</keyword>
<gene>
    <name evidence="3" type="ORF">BO83DRAFT_219960</name>
</gene>
<dbReference type="PANTHER" id="PTHR35394">
    <property type="entry name" value="DUF3176 DOMAIN-CONTAINING PROTEIN"/>
    <property type="match status" value="1"/>
</dbReference>
<keyword evidence="2" id="KW-1133">Transmembrane helix</keyword>
<reference evidence="3" key="1">
    <citation type="submission" date="2016-12" db="EMBL/GenBank/DDBJ databases">
        <title>The genomes of Aspergillus section Nigri reveals drivers in fungal speciation.</title>
        <authorList>
            <consortium name="DOE Joint Genome Institute"/>
            <person name="Vesth T.C."/>
            <person name="Nybo J."/>
            <person name="Theobald S."/>
            <person name="Brandl J."/>
            <person name="Frisvad J.C."/>
            <person name="Nielsen K.F."/>
            <person name="Lyhne E.K."/>
            <person name="Kogle M.E."/>
            <person name="Kuo A."/>
            <person name="Riley R."/>
            <person name="Clum A."/>
            <person name="Nolan M."/>
            <person name="Lipzen A."/>
            <person name="Salamov A."/>
            <person name="Henrissat B."/>
            <person name="Wiebenga A."/>
            <person name="De vries R.P."/>
            <person name="Grigoriev I.V."/>
            <person name="Mortensen U.H."/>
            <person name="Andersen M.R."/>
            <person name="Baker S.E."/>
        </authorList>
    </citation>
    <scope>NUCLEOTIDE SEQUENCE</scope>
    <source>
        <strain evidence="3">CBS 122712</strain>
    </source>
</reference>
<dbReference type="RefSeq" id="XP_025381772.1">
    <property type="nucleotide sequence ID" value="XM_025526806.1"/>
</dbReference>
<feature type="region of interest" description="Disordered" evidence="1">
    <location>
        <begin position="1"/>
        <end position="33"/>
    </location>
</feature>
<dbReference type="EMBL" id="MSFU01000069">
    <property type="protein sequence ID" value="PWY61674.1"/>
    <property type="molecule type" value="Genomic_DNA"/>
</dbReference>
<comment type="caution">
    <text evidence="3">The sequence shown here is derived from an EMBL/GenBank/DDBJ whole genome shotgun (WGS) entry which is preliminary data.</text>
</comment>
<feature type="compositionally biased region" description="Basic and acidic residues" evidence="1">
    <location>
        <begin position="1"/>
        <end position="15"/>
    </location>
</feature>
<evidence type="ECO:0000313" key="4">
    <source>
        <dbReference type="Proteomes" id="UP000246171"/>
    </source>
</evidence>
<feature type="transmembrane region" description="Helical" evidence="2">
    <location>
        <begin position="531"/>
        <end position="554"/>
    </location>
</feature>
<keyword evidence="4" id="KW-1185">Reference proteome</keyword>
<keyword evidence="2" id="KW-0472">Membrane</keyword>
<evidence type="ECO:0000256" key="2">
    <source>
        <dbReference type="SAM" id="Phobius"/>
    </source>
</evidence>
<name>A0A317UHW8_ASPEC</name>
<dbReference type="Pfam" id="PF11374">
    <property type="entry name" value="DUF3176"/>
    <property type="match status" value="1"/>
</dbReference>
<feature type="compositionally biased region" description="Basic and acidic residues" evidence="1">
    <location>
        <begin position="23"/>
        <end position="33"/>
    </location>
</feature>
<feature type="transmembrane region" description="Helical" evidence="2">
    <location>
        <begin position="67"/>
        <end position="89"/>
    </location>
</feature>
<dbReference type="InterPro" id="IPR021514">
    <property type="entry name" value="DUF3176"/>
</dbReference>
<evidence type="ECO:0000256" key="1">
    <source>
        <dbReference type="SAM" id="MobiDB-lite"/>
    </source>
</evidence>
<feature type="transmembrane region" description="Helical" evidence="2">
    <location>
        <begin position="109"/>
        <end position="128"/>
    </location>
</feature>
<accession>A0A317UHW8</accession>